<sequence>MSAEAVAPESVLQGRYEILSLLCKEDLAALYEGRQLATGQPVAIKVLRLGRDGGSAGAARRRGARFRREMRFCAQLHHPNIVPLIDSGQTDAGQLYAVFELVAGQRLAELLAAEGALEPREARHLMLQVLDALSCAHGRGVVHGDLRPGAVMIVPTGAQRSALVLDFGIGAAAAGAREGGDEPPAGVEALYAAPEQRRGFPPTARSDLYAWGLVFLECLTGRPAATGAAAPVGALRPAHPPPVRIPPALLGHPLGGLLRRTILEDLGARSVTAESLLRELEACSADELRREDLIRPAAPLRLDDAGAATEPARSEIEATAEVPWSSWAAAPRVPGSSLAGATAEDAAWPGTLVPPAELDATAARPKEAERRPLTAVCCVVSATGPGIAAMDVEEVDELFGEMQELCADVARRHRGRLAGALGDQVLLHFGLPVAQEDDARRAARAALEIAARMRVRSARLDAGRGIALDVRAGIHTGVVVAREGPQRIQHLGTTLQTAARLGALAAPGAVVASGDTHQLLRGAFALEETELRVSLGSARPVPVYRVREELPREAPERPGPGEAAAPMFGREQELDLLIQRWGQIRKGAGQSVLVTGGPGIGKSRLALELFRRLSPEPRDWLECRCVNDRRHSALHPIVDLLERHLEPDVGDTSRSRLDRLEGLLSRYPFDLADAVPVLAALLSIPLGERYAPLTDPPPRQKERTFATLLSLLFEKAEKRPVLLVVEDLHWADPATIEWLGALVSEISSARVLALMTSRPEFVPPWPTSGTLQIQLGRLERAHVEAMAAGIGGGRALPGAVVEQIVRRADGVPLFVEELTRMVLESGALRGEGDRYVAAEALSEIAIPTTLRGLLMARLDRLGRAKETAQVAAVLGREFSEEVLGAVSPLGEEAVREDLEKLIAADLLHTRHRARSVAYMFRHALLRDAAYESLPRRTRKQAHARSARAIEERFPEIAEARPELLAWHHASAGQMRQAIAYAERAAERALQRPAGRADETEAVTHVHSALGWLSALPDDRERAMTELRLNNLLILALLDRRGYMAPELVAAVRRCEELNESLGESPLTTATLGAMFVYHHVRSPRREARAVAERLVVTAERSGDTGQLVWSLPLLGQCLWIEGKLPEARAHLERVLALYNPEAHGGQVFVYGLDARVYAEITLSVVLCLMGYPREALACGEAAAAWAHRLQHFTSVGMAQLYRLMVYHGCRMRADLAEESRELAALVDRERLWFKDYCWTFCCWAERDMERLTEHVDALRSTGLLLGMTYYPSLEAELMAERAEHGAAIERLDDCLRTAERMGEVYYVPELYRLKAASVLACDRRAPEGEACLRQAIVHARAQGARLPELRSALALCRTLLEQRRDDEALVLLSELDSWPAEYAGMPELAEARGLLRAHAGDPRRA</sequence>
<dbReference type="GO" id="GO:0016020">
    <property type="term" value="C:membrane"/>
    <property type="evidence" value="ECO:0007669"/>
    <property type="project" value="UniProtKB-SubCell"/>
</dbReference>
<evidence type="ECO:0000256" key="1">
    <source>
        <dbReference type="ARBA" id="ARBA00004167"/>
    </source>
</evidence>
<comment type="caution">
    <text evidence="6">The sequence shown here is derived from an EMBL/GenBank/DDBJ whole genome shotgun (WGS) entry which is preliminary data.</text>
</comment>
<dbReference type="Proteomes" id="UP000075260">
    <property type="component" value="Unassembled WGS sequence"/>
</dbReference>
<name>A0A150QXF4_SORCE</name>
<dbReference type="InterPro" id="IPR029787">
    <property type="entry name" value="Nucleotide_cyclase"/>
</dbReference>
<evidence type="ECO:0000313" key="7">
    <source>
        <dbReference type="Proteomes" id="UP000075260"/>
    </source>
</evidence>
<dbReference type="PANTHER" id="PTHR16305:SF28">
    <property type="entry name" value="GUANYLATE CYCLASE DOMAIN-CONTAINING PROTEIN"/>
    <property type="match status" value="1"/>
</dbReference>
<reference evidence="6 7" key="1">
    <citation type="submission" date="2014-02" db="EMBL/GenBank/DDBJ databases">
        <title>The small core and large imbalanced accessory genome model reveals a collaborative survival strategy of Sorangium cellulosum strains in nature.</title>
        <authorList>
            <person name="Han K."/>
            <person name="Peng R."/>
            <person name="Blom J."/>
            <person name="Li Y.-Z."/>
        </authorList>
    </citation>
    <scope>NUCLEOTIDE SEQUENCE [LARGE SCALE GENOMIC DNA]</scope>
    <source>
        <strain evidence="6 7">So0008-312</strain>
    </source>
</reference>
<dbReference type="InterPro" id="IPR041664">
    <property type="entry name" value="AAA_16"/>
</dbReference>
<dbReference type="InterPro" id="IPR011009">
    <property type="entry name" value="Kinase-like_dom_sf"/>
</dbReference>
<dbReference type="PROSITE" id="PS50125">
    <property type="entry name" value="GUANYLATE_CYCLASE_2"/>
    <property type="match status" value="1"/>
</dbReference>
<dbReference type="GO" id="GO:0004672">
    <property type="term" value="F:protein kinase activity"/>
    <property type="evidence" value="ECO:0007669"/>
    <property type="project" value="InterPro"/>
</dbReference>
<accession>A0A150QXF4</accession>
<dbReference type="NCBIfam" id="TIGR03903">
    <property type="entry name" value="TOMM_kin_cyc"/>
    <property type="match status" value="1"/>
</dbReference>
<dbReference type="GO" id="GO:0004016">
    <property type="term" value="F:adenylate cyclase activity"/>
    <property type="evidence" value="ECO:0007669"/>
    <property type="project" value="TreeGrafter"/>
</dbReference>
<keyword evidence="2" id="KW-0547">Nucleotide-binding</keyword>
<dbReference type="Pfam" id="PF00211">
    <property type="entry name" value="Guanylate_cyc"/>
    <property type="match status" value="1"/>
</dbReference>
<organism evidence="6 7">
    <name type="scientific">Sorangium cellulosum</name>
    <name type="common">Polyangium cellulosum</name>
    <dbReference type="NCBI Taxonomy" id="56"/>
    <lineage>
        <taxon>Bacteria</taxon>
        <taxon>Pseudomonadati</taxon>
        <taxon>Myxococcota</taxon>
        <taxon>Polyangia</taxon>
        <taxon>Polyangiales</taxon>
        <taxon>Polyangiaceae</taxon>
        <taxon>Sorangium</taxon>
    </lineage>
</organism>
<gene>
    <name evidence="6" type="ORF">BE15_05445</name>
</gene>
<dbReference type="Gene3D" id="3.30.70.1230">
    <property type="entry name" value="Nucleotide cyclase"/>
    <property type="match status" value="1"/>
</dbReference>
<feature type="domain" description="Protein kinase" evidence="4">
    <location>
        <begin position="16"/>
        <end position="281"/>
    </location>
</feature>
<dbReference type="CDD" id="cd07302">
    <property type="entry name" value="CHD"/>
    <property type="match status" value="1"/>
</dbReference>
<dbReference type="SUPFAM" id="SSF56112">
    <property type="entry name" value="Protein kinase-like (PK-like)"/>
    <property type="match status" value="1"/>
</dbReference>
<dbReference type="GO" id="GO:0005524">
    <property type="term" value="F:ATP binding"/>
    <property type="evidence" value="ECO:0007669"/>
    <property type="project" value="UniProtKB-KW"/>
</dbReference>
<dbReference type="EMBL" id="JEMA01000274">
    <property type="protein sequence ID" value="KYF72298.1"/>
    <property type="molecule type" value="Genomic_DNA"/>
</dbReference>
<evidence type="ECO:0000256" key="3">
    <source>
        <dbReference type="ARBA" id="ARBA00022840"/>
    </source>
</evidence>
<dbReference type="InterPro" id="IPR000719">
    <property type="entry name" value="Prot_kinase_dom"/>
</dbReference>
<dbReference type="Gene3D" id="1.10.510.10">
    <property type="entry name" value="Transferase(Phosphotransferase) domain 1"/>
    <property type="match status" value="1"/>
</dbReference>
<dbReference type="PROSITE" id="PS50011">
    <property type="entry name" value="PROTEIN_KINASE_DOM"/>
    <property type="match status" value="1"/>
</dbReference>
<evidence type="ECO:0000259" key="5">
    <source>
        <dbReference type="PROSITE" id="PS50125"/>
    </source>
</evidence>
<dbReference type="InterPro" id="IPR027417">
    <property type="entry name" value="P-loop_NTPase"/>
</dbReference>
<keyword evidence="6" id="KW-0418">Kinase</keyword>
<dbReference type="InterPro" id="IPR023889">
    <property type="entry name" value="TOMM_kin_cyc"/>
</dbReference>
<dbReference type="InterPro" id="IPR011990">
    <property type="entry name" value="TPR-like_helical_dom_sf"/>
</dbReference>
<dbReference type="GO" id="GO:0005737">
    <property type="term" value="C:cytoplasm"/>
    <property type="evidence" value="ECO:0007669"/>
    <property type="project" value="TreeGrafter"/>
</dbReference>
<proteinExistence type="predicted"/>
<dbReference type="GO" id="GO:0035556">
    <property type="term" value="P:intracellular signal transduction"/>
    <property type="evidence" value="ECO:0007669"/>
    <property type="project" value="InterPro"/>
</dbReference>
<keyword evidence="6" id="KW-0808">Transferase</keyword>
<dbReference type="PANTHER" id="PTHR16305">
    <property type="entry name" value="TESTICULAR SOLUBLE ADENYLYL CYCLASE"/>
    <property type="match status" value="1"/>
</dbReference>
<dbReference type="Gene3D" id="1.25.40.10">
    <property type="entry name" value="Tetratricopeptide repeat domain"/>
    <property type="match status" value="1"/>
</dbReference>
<evidence type="ECO:0000313" key="6">
    <source>
        <dbReference type="EMBL" id="KYF72298.1"/>
    </source>
</evidence>
<dbReference type="Pfam" id="PF13191">
    <property type="entry name" value="AAA_16"/>
    <property type="match status" value="1"/>
</dbReference>
<dbReference type="SUPFAM" id="SSF52540">
    <property type="entry name" value="P-loop containing nucleoside triphosphate hydrolases"/>
    <property type="match status" value="1"/>
</dbReference>
<dbReference type="SMART" id="SM00044">
    <property type="entry name" value="CYCc"/>
    <property type="match status" value="1"/>
</dbReference>
<feature type="domain" description="Guanylate cyclase" evidence="5">
    <location>
        <begin position="374"/>
        <end position="502"/>
    </location>
</feature>
<dbReference type="CDD" id="cd14014">
    <property type="entry name" value="STKc_PknB_like"/>
    <property type="match status" value="1"/>
</dbReference>
<dbReference type="Gene3D" id="3.40.50.300">
    <property type="entry name" value="P-loop containing nucleotide triphosphate hydrolases"/>
    <property type="match status" value="1"/>
</dbReference>
<dbReference type="GO" id="GO:0009190">
    <property type="term" value="P:cyclic nucleotide biosynthetic process"/>
    <property type="evidence" value="ECO:0007669"/>
    <property type="project" value="InterPro"/>
</dbReference>
<evidence type="ECO:0000259" key="4">
    <source>
        <dbReference type="PROSITE" id="PS50011"/>
    </source>
</evidence>
<dbReference type="InterPro" id="IPR001054">
    <property type="entry name" value="A/G_cyclase"/>
</dbReference>
<comment type="subcellular location">
    <subcellularLocation>
        <location evidence="1">Membrane</location>
        <topology evidence="1">Single-pass membrane protein</topology>
    </subcellularLocation>
</comment>
<dbReference type="OrthoDB" id="222290at2"/>
<dbReference type="SUPFAM" id="SSF55073">
    <property type="entry name" value="Nucleotide cyclase"/>
    <property type="match status" value="1"/>
</dbReference>
<keyword evidence="3" id="KW-0067">ATP-binding</keyword>
<dbReference type="RefSeq" id="WP_061606441.1">
    <property type="nucleotide sequence ID" value="NZ_JEMA01000274.1"/>
</dbReference>
<evidence type="ECO:0000256" key="2">
    <source>
        <dbReference type="ARBA" id="ARBA00022741"/>
    </source>
</evidence>
<protein>
    <submittedName>
        <fullName evidence="6">Protein kinase</fullName>
    </submittedName>
</protein>
<dbReference type="Pfam" id="PF00069">
    <property type="entry name" value="Pkinase"/>
    <property type="match status" value="1"/>
</dbReference>
<dbReference type="Gene3D" id="3.30.200.20">
    <property type="entry name" value="Phosphorylase Kinase, domain 1"/>
    <property type="match status" value="1"/>
</dbReference>